<dbReference type="GO" id="GO:0003887">
    <property type="term" value="F:DNA-directed DNA polymerase activity"/>
    <property type="evidence" value="ECO:0007669"/>
    <property type="project" value="UniProtKB-KW"/>
</dbReference>
<dbReference type="PANTHER" id="PTHR10322">
    <property type="entry name" value="DNA POLYMERASE CATALYTIC SUBUNIT"/>
    <property type="match status" value="1"/>
</dbReference>
<keyword evidence="6" id="KW-0862">Zinc</keyword>
<evidence type="ECO:0000256" key="4">
    <source>
        <dbReference type="ARBA" id="ARBA00022679"/>
    </source>
</evidence>
<protein>
    <recommendedName>
        <fullName evidence="2">DNA-directed DNA polymerase</fullName>
        <ecNumber evidence="2">2.7.7.7</ecNumber>
    </recommendedName>
</protein>
<dbReference type="EMBL" id="QGKY02000089">
    <property type="protein sequence ID" value="KAF2616227.1"/>
    <property type="molecule type" value="Genomic_DNA"/>
</dbReference>
<dbReference type="GO" id="GO:0000166">
    <property type="term" value="F:nucleotide binding"/>
    <property type="evidence" value="ECO:0007669"/>
    <property type="project" value="InterPro"/>
</dbReference>
<dbReference type="Gene3D" id="1.10.132.60">
    <property type="entry name" value="DNA polymerase family B, C-terminal domain"/>
    <property type="match status" value="1"/>
</dbReference>
<evidence type="ECO:0000259" key="11">
    <source>
        <dbReference type="Pfam" id="PF14260"/>
    </source>
</evidence>
<dbReference type="InterPro" id="IPR043502">
    <property type="entry name" value="DNA/RNA_pol_sf"/>
</dbReference>
<dbReference type="Pfam" id="PF14260">
    <property type="entry name" value="zf-C4pol"/>
    <property type="match status" value="1"/>
</dbReference>
<dbReference type="InterPro" id="IPR050240">
    <property type="entry name" value="DNA_pol_type-B"/>
</dbReference>
<dbReference type="Pfam" id="PF00136">
    <property type="entry name" value="DNA_pol_B"/>
    <property type="match status" value="1"/>
</dbReference>
<evidence type="ECO:0000256" key="6">
    <source>
        <dbReference type="ARBA" id="ARBA00022771"/>
    </source>
</evidence>
<reference evidence="12" key="1">
    <citation type="submission" date="2019-12" db="EMBL/GenBank/DDBJ databases">
        <title>Genome sequencing and annotation of Brassica cretica.</title>
        <authorList>
            <person name="Studholme D.J."/>
            <person name="Sarris P.F."/>
        </authorList>
    </citation>
    <scope>NUCLEOTIDE SEQUENCE</scope>
    <source>
        <strain evidence="12">PFS-102/07</strain>
        <tissue evidence="12">Leaf</tissue>
    </source>
</reference>
<name>A0A8S9MCB0_BRACR</name>
<comment type="subcellular location">
    <subcellularLocation>
        <location evidence="1">Nucleus</location>
    </subcellularLocation>
</comment>
<dbReference type="GO" id="GO:0051539">
    <property type="term" value="F:4 iron, 4 sulfur cluster binding"/>
    <property type="evidence" value="ECO:0007669"/>
    <property type="project" value="UniProtKB-KW"/>
</dbReference>
<keyword evidence="7" id="KW-0239">DNA-directed DNA polymerase</keyword>
<accession>A0A8S9MCB0</accession>
<evidence type="ECO:0000256" key="5">
    <source>
        <dbReference type="ARBA" id="ARBA00022695"/>
    </source>
</evidence>
<comment type="caution">
    <text evidence="12">The sequence shown here is derived from an EMBL/GenBank/DDBJ whole genome shotgun (WGS) entry which is preliminary data.</text>
</comment>
<evidence type="ECO:0000256" key="3">
    <source>
        <dbReference type="ARBA" id="ARBA00022485"/>
    </source>
</evidence>
<keyword evidence="6" id="KW-0863">Zinc-finger</keyword>
<evidence type="ECO:0000259" key="10">
    <source>
        <dbReference type="Pfam" id="PF00136"/>
    </source>
</evidence>
<dbReference type="PANTHER" id="PTHR10322:SF23">
    <property type="entry name" value="DNA POLYMERASE DELTA CATALYTIC SUBUNIT"/>
    <property type="match status" value="1"/>
</dbReference>
<evidence type="ECO:0000313" key="12">
    <source>
        <dbReference type="EMBL" id="KAF2616227.1"/>
    </source>
</evidence>
<keyword evidence="3" id="KW-0408">Iron</keyword>
<dbReference type="InterPro" id="IPR042087">
    <property type="entry name" value="DNA_pol_B_thumb"/>
</dbReference>
<dbReference type="EC" id="2.7.7.7" evidence="2"/>
<dbReference type="InterPro" id="IPR006134">
    <property type="entry name" value="DNA-dir_DNA_pol_B_multi_dom"/>
</dbReference>
<evidence type="ECO:0000256" key="8">
    <source>
        <dbReference type="ARBA" id="ARBA00023242"/>
    </source>
</evidence>
<keyword evidence="6" id="KW-0479">Metal-binding</keyword>
<keyword evidence="3" id="KW-0411">Iron-sulfur</keyword>
<feature type="domain" description="DNA-directed DNA polymerase family B multifunctional" evidence="10">
    <location>
        <begin position="30"/>
        <end position="95"/>
    </location>
</feature>
<dbReference type="GO" id="GO:0003677">
    <property type="term" value="F:DNA binding"/>
    <property type="evidence" value="ECO:0007669"/>
    <property type="project" value="InterPro"/>
</dbReference>
<dbReference type="GO" id="GO:0045004">
    <property type="term" value="P:DNA replication proofreading"/>
    <property type="evidence" value="ECO:0007669"/>
    <property type="project" value="TreeGrafter"/>
</dbReference>
<dbReference type="SUPFAM" id="SSF56672">
    <property type="entry name" value="DNA/RNA polymerases"/>
    <property type="match status" value="1"/>
</dbReference>
<keyword evidence="4" id="KW-0808">Transferase</keyword>
<keyword evidence="3" id="KW-0004">4Fe-4S</keyword>
<comment type="catalytic activity">
    <reaction evidence="9">
        <text>DNA(n) + a 2'-deoxyribonucleoside 5'-triphosphate = DNA(n+1) + diphosphate</text>
        <dbReference type="Rhea" id="RHEA:22508"/>
        <dbReference type="Rhea" id="RHEA-COMP:17339"/>
        <dbReference type="Rhea" id="RHEA-COMP:17340"/>
        <dbReference type="ChEBI" id="CHEBI:33019"/>
        <dbReference type="ChEBI" id="CHEBI:61560"/>
        <dbReference type="ChEBI" id="CHEBI:173112"/>
        <dbReference type="EC" id="2.7.7.7"/>
    </reaction>
</comment>
<evidence type="ECO:0000256" key="9">
    <source>
        <dbReference type="ARBA" id="ARBA00049244"/>
    </source>
</evidence>
<dbReference type="GO" id="GO:0008296">
    <property type="term" value="F:3'-5'-DNA exonuclease activity"/>
    <property type="evidence" value="ECO:0007669"/>
    <property type="project" value="TreeGrafter"/>
</dbReference>
<keyword evidence="5" id="KW-0548">Nucleotidyltransferase</keyword>
<dbReference type="GO" id="GO:0043625">
    <property type="term" value="C:delta DNA polymerase complex"/>
    <property type="evidence" value="ECO:0007669"/>
    <property type="project" value="TreeGrafter"/>
</dbReference>
<evidence type="ECO:0000256" key="1">
    <source>
        <dbReference type="ARBA" id="ARBA00004123"/>
    </source>
</evidence>
<gene>
    <name evidence="12" type="ORF">F2Q70_00010914</name>
</gene>
<dbReference type="GO" id="GO:0006287">
    <property type="term" value="P:base-excision repair, gap-filling"/>
    <property type="evidence" value="ECO:0007669"/>
    <property type="project" value="TreeGrafter"/>
</dbReference>
<sequence length="221" mass="24993">MSSRTQLHICSLLVPFIHNLQFSQEPESMLNERDAATAPNVGDRVPYVIITAAKGAKGYEKSEDPIYVLENNIPIDPKYYLENQISKPLLRIFDPVLKNASSELLHGDHMRSISITTPSNSGIMRFAKKQLSCVGCKVPISTGTLCARCKGREAELYCKNVSQVSDLEELFGRLWTQCQECQGSLHQDVLCTSRDCPIFYRRMKAQKDMATAKQQLDRWSF</sequence>
<dbReference type="AlphaFoldDB" id="A0A8S9MCB0"/>
<evidence type="ECO:0000256" key="2">
    <source>
        <dbReference type="ARBA" id="ARBA00012417"/>
    </source>
</evidence>
<dbReference type="InterPro" id="IPR025687">
    <property type="entry name" value="Znf-C4pol"/>
</dbReference>
<dbReference type="GO" id="GO:0006297">
    <property type="term" value="P:nucleotide-excision repair, DNA gap filling"/>
    <property type="evidence" value="ECO:0007669"/>
    <property type="project" value="TreeGrafter"/>
</dbReference>
<evidence type="ECO:0000256" key="7">
    <source>
        <dbReference type="ARBA" id="ARBA00022932"/>
    </source>
</evidence>
<organism evidence="12">
    <name type="scientific">Brassica cretica</name>
    <name type="common">Mustard</name>
    <dbReference type="NCBI Taxonomy" id="69181"/>
    <lineage>
        <taxon>Eukaryota</taxon>
        <taxon>Viridiplantae</taxon>
        <taxon>Streptophyta</taxon>
        <taxon>Embryophyta</taxon>
        <taxon>Tracheophyta</taxon>
        <taxon>Spermatophyta</taxon>
        <taxon>Magnoliopsida</taxon>
        <taxon>eudicotyledons</taxon>
        <taxon>Gunneridae</taxon>
        <taxon>Pentapetalae</taxon>
        <taxon>rosids</taxon>
        <taxon>malvids</taxon>
        <taxon>Brassicales</taxon>
        <taxon>Brassicaceae</taxon>
        <taxon>Brassiceae</taxon>
        <taxon>Brassica</taxon>
    </lineage>
</organism>
<dbReference type="GO" id="GO:0008270">
    <property type="term" value="F:zinc ion binding"/>
    <property type="evidence" value="ECO:0007669"/>
    <property type="project" value="UniProtKB-KW"/>
</dbReference>
<feature type="domain" description="C4-type zinc-finger of DNA polymerase delta" evidence="11">
    <location>
        <begin position="133"/>
        <end position="202"/>
    </location>
</feature>
<proteinExistence type="predicted"/>
<keyword evidence="8" id="KW-0539">Nucleus</keyword>